<dbReference type="Proteomes" id="UP000295083">
    <property type="component" value="Unassembled WGS sequence"/>
</dbReference>
<accession>A0A4V3HSH2</accession>
<dbReference type="PANTHER" id="PTHR38790">
    <property type="entry name" value="2EXR DOMAIN-CONTAINING PROTEIN-RELATED"/>
    <property type="match status" value="1"/>
</dbReference>
<feature type="region of interest" description="Disordered" evidence="1">
    <location>
        <begin position="1"/>
        <end position="37"/>
    </location>
</feature>
<evidence type="ECO:0000313" key="4">
    <source>
        <dbReference type="Proteomes" id="UP000295083"/>
    </source>
</evidence>
<comment type="caution">
    <text evidence="3">The sequence shown here is derived from an EMBL/GenBank/DDBJ whole genome shotgun (WGS) entry which is preliminary data.</text>
</comment>
<dbReference type="EMBL" id="QAPG01000045">
    <property type="protein sequence ID" value="TDZ35089.1"/>
    <property type="molecule type" value="Genomic_DNA"/>
</dbReference>
<dbReference type="AlphaFoldDB" id="A0A4V3HSH2"/>
<feature type="region of interest" description="Disordered" evidence="1">
    <location>
        <begin position="140"/>
        <end position="169"/>
    </location>
</feature>
<feature type="compositionally biased region" description="Polar residues" evidence="1">
    <location>
        <begin position="1"/>
        <end position="14"/>
    </location>
</feature>
<evidence type="ECO:0000313" key="3">
    <source>
        <dbReference type="EMBL" id="TDZ35089.1"/>
    </source>
</evidence>
<keyword evidence="4" id="KW-1185">Reference proteome</keyword>
<sequence>MQDTHVSVLPSQSPVGLAHLDATDASPHPCRTNVSPQHQSPFFSILPTEVRQDIYRHLWAAAGTVQHVYKTGPLAPLSHCACLTDPNAEDVREMELTHIMEGLPADEAGIMMQRDEVDDWRLRTASGWCNHWACEEEPPVMRPSSEAIGDKGGDASLHQSQDEKSRQKKPVMVEEYSAFMAVLLGCKRMHQEAVDGVYDNTTFSFIGTPALSRFLATTSAESLARIKAVHVVEKAAIETYMSFDGEDAAEAVEALLQWNDLWTTAATKLSRLQTLRICMYPQYPRYPMPLEDWFRPLHQFRHVPEYTMSLRWFMDPTNSAAGVPDFLDEAPFASEWIPPLDENPLHLHWRRLVGILRLGEPHEMPPRRQRRRLCFGRS</sequence>
<dbReference type="Pfam" id="PF24864">
    <property type="entry name" value="DUF7730"/>
    <property type="match status" value="1"/>
</dbReference>
<reference evidence="3 4" key="1">
    <citation type="submission" date="2018-11" db="EMBL/GenBank/DDBJ databases">
        <title>Genome sequence and assembly of Colletotrichum spinosum.</title>
        <authorList>
            <person name="Gan P."/>
            <person name="Shirasu K."/>
        </authorList>
    </citation>
    <scope>NUCLEOTIDE SEQUENCE [LARGE SCALE GENOMIC DNA]</scope>
    <source>
        <strain evidence="3 4">CBS 515.97</strain>
    </source>
</reference>
<proteinExistence type="predicted"/>
<protein>
    <recommendedName>
        <fullName evidence="2">DUF7730 domain-containing protein</fullName>
    </recommendedName>
</protein>
<name>A0A4V3HSH2_9PEZI</name>
<feature type="domain" description="DUF7730" evidence="2">
    <location>
        <begin position="158"/>
        <end position="280"/>
    </location>
</feature>
<evidence type="ECO:0000256" key="1">
    <source>
        <dbReference type="SAM" id="MobiDB-lite"/>
    </source>
</evidence>
<organism evidence="3 4">
    <name type="scientific">Colletotrichum spinosum</name>
    <dbReference type="NCBI Taxonomy" id="1347390"/>
    <lineage>
        <taxon>Eukaryota</taxon>
        <taxon>Fungi</taxon>
        <taxon>Dikarya</taxon>
        <taxon>Ascomycota</taxon>
        <taxon>Pezizomycotina</taxon>
        <taxon>Sordariomycetes</taxon>
        <taxon>Hypocreomycetidae</taxon>
        <taxon>Glomerellales</taxon>
        <taxon>Glomerellaceae</taxon>
        <taxon>Colletotrichum</taxon>
        <taxon>Colletotrichum orbiculare species complex</taxon>
    </lineage>
</organism>
<dbReference type="InterPro" id="IPR056632">
    <property type="entry name" value="DUF7730"/>
</dbReference>
<evidence type="ECO:0000259" key="2">
    <source>
        <dbReference type="Pfam" id="PF24864"/>
    </source>
</evidence>
<gene>
    <name evidence="3" type="ORF">C8035_v010005</name>
</gene>